<dbReference type="InterPro" id="IPR006311">
    <property type="entry name" value="TAT_signal"/>
</dbReference>
<proteinExistence type="predicted"/>
<evidence type="ECO:0000259" key="1">
    <source>
        <dbReference type="Pfam" id="PF00149"/>
    </source>
</evidence>
<dbReference type="InterPro" id="IPR015943">
    <property type="entry name" value="WD40/YVTN_repeat-like_dom_sf"/>
</dbReference>
<dbReference type="PROSITE" id="PS51318">
    <property type="entry name" value="TAT"/>
    <property type="match status" value="1"/>
</dbReference>
<dbReference type="RefSeq" id="WP_131895281.1">
    <property type="nucleotide sequence ID" value="NZ_SMKZ01000017.1"/>
</dbReference>
<dbReference type="Pfam" id="PF00149">
    <property type="entry name" value="Metallophos"/>
    <property type="match status" value="1"/>
</dbReference>
<dbReference type="InterPro" id="IPR011047">
    <property type="entry name" value="Quinoprotein_ADH-like_sf"/>
</dbReference>
<organism evidence="3 4">
    <name type="scientific">Jiangella asiatica</name>
    <dbReference type="NCBI Taxonomy" id="2530372"/>
    <lineage>
        <taxon>Bacteria</taxon>
        <taxon>Bacillati</taxon>
        <taxon>Actinomycetota</taxon>
        <taxon>Actinomycetes</taxon>
        <taxon>Jiangellales</taxon>
        <taxon>Jiangellaceae</taxon>
        <taxon>Jiangella</taxon>
    </lineage>
</organism>
<keyword evidence="4" id="KW-1185">Reference proteome</keyword>
<dbReference type="InterPro" id="IPR018391">
    <property type="entry name" value="PQQ_b-propeller_rpt"/>
</dbReference>
<protein>
    <recommendedName>
        <fullName evidence="5">Calcineurin-like phosphoesterase domain-containing protein</fullName>
    </recommendedName>
</protein>
<name>A0A4R5DCT9_9ACTN</name>
<feature type="domain" description="Pyrrolo-quinoline quinone repeat" evidence="2">
    <location>
        <begin position="652"/>
        <end position="737"/>
    </location>
</feature>
<comment type="caution">
    <text evidence="3">The sequence shown here is derived from an EMBL/GenBank/DDBJ whole genome shotgun (WGS) entry which is preliminary data.</text>
</comment>
<evidence type="ECO:0008006" key="5">
    <source>
        <dbReference type="Google" id="ProtNLM"/>
    </source>
</evidence>
<evidence type="ECO:0000259" key="2">
    <source>
        <dbReference type="Pfam" id="PF13360"/>
    </source>
</evidence>
<dbReference type="Gene3D" id="2.40.10.480">
    <property type="match status" value="1"/>
</dbReference>
<dbReference type="SUPFAM" id="SSF50998">
    <property type="entry name" value="Quinoprotein alcohol dehydrogenase-like"/>
    <property type="match status" value="2"/>
</dbReference>
<dbReference type="Pfam" id="PF13360">
    <property type="entry name" value="PQQ_2"/>
    <property type="match status" value="2"/>
</dbReference>
<reference evidence="3 4" key="1">
    <citation type="submission" date="2019-03" db="EMBL/GenBank/DDBJ databases">
        <title>Draft genome sequences of novel Actinobacteria.</title>
        <authorList>
            <person name="Sahin N."/>
            <person name="Ay H."/>
            <person name="Saygin H."/>
        </authorList>
    </citation>
    <scope>NUCLEOTIDE SEQUENCE [LARGE SCALE GENOMIC DNA]</scope>
    <source>
        <strain evidence="3 4">5K138</strain>
    </source>
</reference>
<dbReference type="Gene3D" id="3.60.21.10">
    <property type="match status" value="1"/>
</dbReference>
<accession>A0A4R5DCT9</accession>
<feature type="domain" description="Pyrrolo-quinoline quinone repeat" evidence="2">
    <location>
        <begin position="475"/>
        <end position="626"/>
    </location>
</feature>
<dbReference type="AlphaFoldDB" id="A0A4R5DCT9"/>
<dbReference type="PANTHER" id="PTHR34512:SF30">
    <property type="entry name" value="OUTER MEMBRANE PROTEIN ASSEMBLY FACTOR BAMB"/>
    <property type="match status" value="1"/>
</dbReference>
<dbReference type="SMART" id="SM00564">
    <property type="entry name" value="PQQ"/>
    <property type="match status" value="6"/>
</dbReference>
<dbReference type="SUPFAM" id="SSF56300">
    <property type="entry name" value="Metallo-dependent phosphatases"/>
    <property type="match status" value="1"/>
</dbReference>
<dbReference type="InParanoid" id="A0A4R5DCT9"/>
<dbReference type="PANTHER" id="PTHR34512">
    <property type="entry name" value="CELL SURFACE PROTEIN"/>
    <property type="match status" value="1"/>
</dbReference>
<sequence>MSTTPSRPIDRRRFLTLAGAGVAGGLATTTGFGAAAGAAGAPATETGTETPTVTATTLKLAVLTDTHASPEEPARLQLLPRVFASIAAAGPDVVVNCGDITEYGGAPEFDAYLSTIPDALWSRMRHVPGNHEMRWDVNAGQLYRDTFGPAPYAVDVGGVRILGLDPTQLLQEPGHFGPDRLAWLAGEIDQDAPVLLFQHFPYGADHYYVNDQDAFFETVAGSPVRGVFAGHIHSEGVHRFNGFTQVTGAATRNAAVYQWVERHEDAGHPVLLVWSVTVAVDGVETRRELTTVPLSGDGEGRLLRPGKIVIDLGSGGGLDVRVEVPRDGGPAAVRAQVYPQHVFGGRNAGAWIDLARPGRGRWWSGSVDGAALPPGRHRLQVRVVGGDGATHESTAAFELPAVADTPGRRWSRSLAGSVQGALAVTGGLVVAGSTGGEVAVVDPRRDGRDHWRRSLGPVHRAAGVAADAVVVPSADHHVHSLAAESGADRWIVDAGAPVLCTPLVTAIGGTEAVVFSAGTTLHAVAAADGAPLWTADLGGFFAGRAACDGERVYAGSGDGNGYAFDAATGERLWSFQTNTRPTTYGRLIYGAWDDTVELLPGGLVLFATVSMTFAVDAVTGAVRWQLAGGCMYPPSGLTPHGLLLVDEWGRFQLVDPATGTRRWFTELGARTLNAGPVFDGDTAWVVATTGLLAGVDVPTGAVAHRLQVGPANTFSTPVVVDGVLVVGDQDGGLHGIDLPS</sequence>
<feature type="domain" description="Calcineurin-like phosphoesterase" evidence="1">
    <location>
        <begin position="59"/>
        <end position="234"/>
    </location>
</feature>
<gene>
    <name evidence="3" type="ORF">E1269_13460</name>
</gene>
<dbReference type="Gene3D" id="2.130.10.10">
    <property type="entry name" value="YVTN repeat-like/Quinoprotein amine dehydrogenase"/>
    <property type="match status" value="1"/>
</dbReference>
<dbReference type="InterPro" id="IPR004843">
    <property type="entry name" value="Calcineurin-like_PHP"/>
</dbReference>
<evidence type="ECO:0000313" key="3">
    <source>
        <dbReference type="EMBL" id="TDE09641.1"/>
    </source>
</evidence>
<dbReference type="InterPro" id="IPR029052">
    <property type="entry name" value="Metallo-depent_PP-like"/>
</dbReference>
<dbReference type="InterPro" id="IPR002372">
    <property type="entry name" value="PQQ_rpt_dom"/>
</dbReference>
<evidence type="ECO:0000313" key="4">
    <source>
        <dbReference type="Proteomes" id="UP000294739"/>
    </source>
</evidence>
<dbReference type="GO" id="GO:0016787">
    <property type="term" value="F:hydrolase activity"/>
    <property type="evidence" value="ECO:0007669"/>
    <property type="project" value="InterPro"/>
</dbReference>
<dbReference type="OrthoDB" id="4824484at2"/>
<dbReference type="Proteomes" id="UP000294739">
    <property type="component" value="Unassembled WGS sequence"/>
</dbReference>
<dbReference type="EMBL" id="SMKZ01000017">
    <property type="protein sequence ID" value="TDE09641.1"/>
    <property type="molecule type" value="Genomic_DNA"/>
</dbReference>